<dbReference type="InterPro" id="IPR006674">
    <property type="entry name" value="HD_domain"/>
</dbReference>
<organism evidence="3">
    <name type="scientific">Darwinula stevensoni</name>
    <dbReference type="NCBI Taxonomy" id="69355"/>
    <lineage>
        <taxon>Eukaryota</taxon>
        <taxon>Metazoa</taxon>
        <taxon>Ecdysozoa</taxon>
        <taxon>Arthropoda</taxon>
        <taxon>Crustacea</taxon>
        <taxon>Oligostraca</taxon>
        <taxon>Ostracoda</taxon>
        <taxon>Podocopa</taxon>
        <taxon>Podocopida</taxon>
        <taxon>Darwinulocopina</taxon>
        <taxon>Darwinuloidea</taxon>
        <taxon>Darwinulidae</taxon>
        <taxon>Darwinula</taxon>
    </lineage>
</organism>
<dbReference type="EMBL" id="LR937808">
    <property type="protein sequence ID" value="CAD7255609.1"/>
    <property type="molecule type" value="Genomic_DNA"/>
</dbReference>
<dbReference type="AlphaFoldDB" id="A0A7R9AKE2"/>
<dbReference type="GO" id="GO:0000166">
    <property type="term" value="F:nucleotide binding"/>
    <property type="evidence" value="ECO:0007669"/>
    <property type="project" value="UniProtKB-KW"/>
</dbReference>
<keyword evidence="4" id="KW-1185">Reference proteome</keyword>
<reference evidence="3" key="1">
    <citation type="submission" date="2020-11" db="EMBL/GenBank/DDBJ databases">
        <authorList>
            <person name="Tran Van P."/>
        </authorList>
    </citation>
    <scope>NUCLEOTIDE SEQUENCE</scope>
</reference>
<dbReference type="PROSITE" id="PS51831">
    <property type="entry name" value="HD"/>
    <property type="match status" value="1"/>
</dbReference>
<dbReference type="Pfam" id="PF12627">
    <property type="entry name" value="PolyA_pol_RNAbd"/>
    <property type="match status" value="1"/>
</dbReference>
<dbReference type="OrthoDB" id="2353257at2759"/>
<evidence type="ECO:0000313" key="4">
    <source>
        <dbReference type="Proteomes" id="UP000677054"/>
    </source>
</evidence>
<feature type="domain" description="HD" evidence="2">
    <location>
        <begin position="72"/>
        <end position="126"/>
    </location>
</feature>
<keyword evidence="1" id="KW-0547">Nucleotide-binding</keyword>
<evidence type="ECO:0000259" key="2">
    <source>
        <dbReference type="PROSITE" id="PS51831"/>
    </source>
</evidence>
<name>A0A7R9AKE2_9CRUS</name>
<dbReference type="CDD" id="cd00077">
    <property type="entry name" value="HDc"/>
    <property type="match status" value="1"/>
</dbReference>
<proteinExistence type="predicted"/>
<dbReference type="SUPFAM" id="SSF81891">
    <property type="entry name" value="Poly A polymerase C-terminal region-like"/>
    <property type="match status" value="1"/>
</dbReference>
<protein>
    <recommendedName>
        <fullName evidence="2">HD domain-containing protein</fullName>
    </recommendedName>
</protein>
<evidence type="ECO:0000256" key="1">
    <source>
        <dbReference type="ARBA" id="ARBA00022741"/>
    </source>
</evidence>
<dbReference type="Proteomes" id="UP000677054">
    <property type="component" value="Unassembled WGS sequence"/>
</dbReference>
<dbReference type="InterPro" id="IPR050124">
    <property type="entry name" value="tRNA_CCA-adding_enzyme"/>
</dbReference>
<dbReference type="PANTHER" id="PTHR47545:SF1">
    <property type="entry name" value="MULTIFUNCTIONAL CCA PROTEIN"/>
    <property type="match status" value="1"/>
</dbReference>
<dbReference type="Gene3D" id="1.10.3090.10">
    <property type="entry name" value="cca-adding enzyme, domain 2"/>
    <property type="match status" value="1"/>
</dbReference>
<sequence length="126" mass="13897">MQLMRNMVAAGEVDALVPERVWQELAKGLMEQKPSRMFEVLRGCGALQKLLPEVAALWGVPQRADYHPEVDTGVHLMLVLDVAAQLQTLLPVRFACLMHDLGKATTPIDILPRHLGHEGRSAALAQ</sequence>
<evidence type="ECO:0000313" key="3">
    <source>
        <dbReference type="EMBL" id="CAD7255609.1"/>
    </source>
</evidence>
<dbReference type="Pfam" id="PF01966">
    <property type="entry name" value="HD"/>
    <property type="match status" value="1"/>
</dbReference>
<feature type="non-terminal residue" evidence="3">
    <location>
        <position position="126"/>
    </location>
</feature>
<gene>
    <name evidence="3" type="ORF">DSTB1V02_LOCUS15354</name>
</gene>
<accession>A0A7R9AKE2</accession>
<dbReference type="PANTHER" id="PTHR47545">
    <property type="entry name" value="MULTIFUNCTIONAL CCA PROTEIN"/>
    <property type="match status" value="1"/>
</dbReference>
<dbReference type="InterPro" id="IPR032828">
    <property type="entry name" value="PolyA_RNA-bd"/>
</dbReference>
<dbReference type="InterPro" id="IPR003607">
    <property type="entry name" value="HD/PDEase_dom"/>
</dbReference>
<dbReference type="EMBL" id="CAJPEV010038290">
    <property type="protein sequence ID" value="CAG0909790.1"/>
    <property type="molecule type" value="Genomic_DNA"/>
</dbReference>